<accession>A0A9D2KVS2</accession>
<protein>
    <submittedName>
        <fullName evidence="2">DUF5056 domain-containing protein</fullName>
    </submittedName>
</protein>
<reference evidence="2" key="1">
    <citation type="journal article" date="2021" name="PeerJ">
        <title>Extensive microbial diversity within the chicken gut microbiome revealed by metagenomics and culture.</title>
        <authorList>
            <person name="Gilroy R."/>
            <person name="Ravi A."/>
            <person name="Getino M."/>
            <person name="Pursley I."/>
            <person name="Horton D.L."/>
            <person name="Alikhan N.F."/>
            <person name="Baker D."/>
            <person name="Gharbi K."/>
            <person name="Hall N."/>
            <person name="Watson M."/>
            <person name="Adriaenssens E.M."/>
            <person name="Foster-Nyarko E."/>
            <person name="Jarju S."/>
            <person name="Secka A."/>
            <person name="Antonio M."/>
            <person name="Oren A."/>
            <person name="Chaudhuri R.R."/>
            <person name="La Ragione R."/>
            <person name="Hildebrand F."/>
            <person name="Pallen M.J."/>
        </authorList>
    </citation>
    <scope>NUCLEOTIDE SEQUENCE</scope>
    <source>
        <strain evidence="2">ChiHjej12B11-9795</strain>
    </source>
</reference>
<keyword evidence="1" id="KW-0472">Membrane</keyword>
<feature type="transmembrane region" description="Helical" evidence="1">
    <location>
        <begin position="43"/>
        <end position="65"/>
    </location>
</feature>
<reference evidence="2" key="2">
    <citation type="submission" date="2021-04" db="EMBL/GenBank/DDBJ databases">
        <authorList>
            <person name="Gilroy R."/>
        </authorList>
    </citation>
    <scope>NUCLEOTIDE SEQUENCE</scope>
    <source>
        <strain evidence="2">ChiHjej12B11-9795</strain>
    </source>
</reference>
<evidence type="ECO:0000313" key="2">
    <source>
        <dbReference type="EMBL" id="HJA85070.1"/>
    </source>
</evidence>
<gene>
    <name evidence="2" type="ORF">H9950_02515</name>
</gene>
<dbReference type="AlphaFoldDB" id="A0A9D2KVS2"/>
<evidence type="ECO:0000313" key="3">
    <source>
        <dbReference type="Proteomes" id="UP000823862"/>
    </source>
</evidence>
<proteinExistence type="predicted"/>
<organism evidence="2 3">
    <name type="scientific">Candidatus Bacteroides avicola</name>
    <dbReference type="NCBI Taxonomy" id="2838468"/>
    <lineage>
        <taxon>Bacteria</taxon>
        <taxon>Pseudomonadati</taxon>
        <taxon>Bacteroidota</taxon>
        <taxon>Bacteroidia</taxon>
        <taxon>Bacteroidales</taxon>
        <taxon>Bacteroidaceae</taxon>
        <taxon>Bacteroides</taxon>
    </lineage>
</organism>
<dbReference type="Pfam" id="PF16479">
    <property type="entry name" value="DUF5056"/>
    <property type="match status" value="1"/>
</dbReference>
<dbReference type="EMBL" id="DWZI01000014">
    <property type="protein sequence ID" value="HJA85070.1"/>
    <property type="molecule type" value="Genomic_DNA"/>
</dbReference>
<sequence>MTENDDRLIEQFLAPGRREIADNGFTRRVLNHLPDRRERLARLWTFTGFTLALVLFIALDGIELIWNSLRETLTTAVEQSMATNIDPKSLVIAGVVLLFLAYKKIASLA</sequence>
<dbReference type="InterPro" id="IPR032129">
    <property type="entry name" value="DUF5056"/>
</dbReference>
<comment type="caution">
    <text evidence="2">The sequence shown here is derived from an EMBL/GenBank/DDBJ whole genome shotgun (WGS) entry which is preliminary data.</text>
</comment>
<dbReference type="Proteomes" id="UP000823862">
    <property type="component" value="Unassembled WGS sequence"/>
</dbReference>
<evidence type="ECO:0000256" key="1">
    <source>
        <dbReference type="SAM" id="Phobius"/>
    </source>
</evidence>
<keyword evidence="1" id="KW-0812">Transmembrane</keyword>
<keyword evidence="1" id="KW-1133">Transmembrane helix</keyword>
<feature type="transmembrane region" description="Helical" evidence="1">
    <location>
        <begin position="85"/>
        <end position="102"/>
    </location>
</feature>
<name>A0A9D2KVS2_9BACE</name>